<gene>
    <name evidence="2" type="ORF">OESDEN_00595</name>
</gene>
<dbReference type="SMART" id="SM00950">
    <property type="entry name" value="Piwi"/>
    <property type="match status" value="1"/>
</dbReference>
<accession>A0A0B1TVD2</accession>
<dbReference type="PANTHER" id="PTHR22891">
    <property type="entry name" value="EUKARYOTIC TRANSLATION INITIATION FACTOR 2C"/>
    <property type="match status" value="1"/>
</dbReference>
<dbReference type="Proteomes" id="UP000053660">
    <property type="component" value="Unassembled WGS sequence"/>
</dbReference>
<feature type="domain" description="Piwi" evidence="1">
    <location>
        <begin position="504"/>
        <end position="819"/>
    </location>
</feature>
<proteinExistence type="predicted"/>
<dbReference type="PROSITE" id="PS50822">
    <property type="entry name" value="PIWI"/>
    <property type="match status" value="1"/>
</dbReference>
<sequence length="834" mass="93755">MIIQLKTNIKTLKLTPNIAYWKYDIRMYLVFAGQDGNEHLKEITKQTRDDYLEQERKAWAVEIYKYLLKEKRNIFPKNGAVFYDRAAVLFTANEKMKISEKEETLKLPTSAITNCPIDAEEVRVVIKPVSDAYQVSSNDLQKVVNVRNIERDKALLEVLNLATSQEGYLNTERFVTYGTANHYLYDPSEYKVEESELPPLADGKYMGIGASKSVKILEGDNTNGKGSAFVVTDGYITVMKGAFHYDNQNLLEKISQLSAFIDRRTQKSTFTVAAASDPYNRSLILQMIRGETRLYVTTTYTDDKQKKRTFQIGGLGSSATEIKSAAVILRSIFRYPGMATVTDRYKPDSFYPMELLTVAPSQRVTQQQQTLEEKAAMIKASAVNPWRRFELTKNMAKALNIEPGNQLLAKAGITVDAEFFQSKWDLNDVKFLEPISLDKWAVCTMLGPREAHTLKTKEYLHLIQERGRYRGMNIGTPEVSALQQVTEANIRGWFERQKKAGKRFLMFICSGIMKMRNDIKVHDYLKLLEVEFQIVTQQILSNKVSDVVEKRQTQTLDNVLAKINLKLGGVNHNVVPAVPLAPGFNWLADKDSLIVGFSISNPPPVSKGEIDKDSNHKMPSVVGWSANCSQNHQSFIGGYLYVDARQGDMMGPKLGDVIVDIVGKFRKAKSLDPRHILFYFSGISEGQWALIADTYMEAIRNGLTKAALKTKPSLTAVASSSDHNERIYRLPIPQGRSVAEMNIPPGTVVDRKIVSPAMNEFFLNSHSAFQGTAKTPKYSLVYDDSMIPMDSLEIITHCLCYLHAIVPAPTADPAPLIVAARNAQRGHDIYIAKS</sequence>
<dbReference type="InterPro" id="IPR003165">
    <property type="entry name" value="Piwi"/>
</dbReference>
<reference evidence="2 3" key="1">
    <citation type="submission" date="2014-03" db="EMBL/GenBank/DDBJ databases">
        <title>Draft genome of the hookworm Oesophagostomum dentatum.</title>
        <authorList>
            <person name="Mitreva M."/>
        </authorList>
    </citation>
    <scope>NUCLEOTIDE SEQUENCE [LARGE SCALE GENOMIC DNA]</scope>
    <source>
        <strain evidence="2 3">OD-Hann</strain>
    </source>
</reference>
<dbReference type="InterPro" id="IPR012337">
    <property type="entry name" value="RNaseH-like_sf"/>
</dbReference>
<dbReference type="SUPFAM" id="SSF53098">
    <property type="entry name" value="Ribonuclease H-like"/>
    <property type="match status" value="1"/>
</dbReference>
<protein>
    <submittedName>
        <fullName evidence="2">Piwi domain protein</fullName>
    </submittedName>
</protein>
<dbReference type="EMBL" id="KN549222">
    <property type="protein sequence ID" value="KHJ99415.1"/>
    <property type="molecule type" value="Genomic_DNA"/>
</dbReference>
<dbReference type="AlphaFoldDB" id="A0A0B1TVD2"/>
<dbReference type="Pfam" id="PF02171">
    <property type="entry name" value="Piwi"/>
    <property type="match status" value="1"/>
</dbReference>
<dbReference type="InterPro" id="IPR036397">
    <property type="entry name" value="RNaseH_sf"/>
</dbReference>
<name>A0A0B1TVD2_OESDE</name>
<dbReference type="Gene3D" id="3.30.420.10">
    <property type="entry name" value="Ribonuclease H-like superfamily/Ribonuclease H"/>
    <property type="match status" value="1"/>
</dbReference>
<organism evidence="2 3">
    <name type="scientific">Oesophagostomum dentatum</name>
    <name type="common">Nodular worm</name>
    <dbReference type="NCBI Taxonomy" id="61180"/>
    <lineage>
        <taxon>Eukaryota</taxon>
        <taxon>Metazoa</taxon>
        <taxon>Ecdysozoa</taxon>
        <taxon>Nematoda</taxon>
        <taxon>Chromadorea</taxon>
        <taxon>Rhabditida</taxon>
        <taxon>Rhabditina</taxon>
        <taxon>Rhabditomorpha</taxon>
        <taxon>Strongyloidea</taxon>
        <taxon>Strongylidae</taxon>
        <taxon>Oesophagostomum</taxon>
    </lineage>
</organism>
<evidence type="ECO:0000313" key="2">
    <source>
        <dbReference type="EMBL" id="KHJ99415.1"/>
    </source>
</evidence>
<evidence type="ECO:0000259" key="1">
    <source>
        <dbReference type="PROSITE" id="PS50822"/>
    </source>
</evidence>
<dbReference type="OrthoDB" id="9981668at2759"/>
<keyword evidence="3" id="KW-1185">Reference proteome</keyword>
<dbReference type="GO" id="GO:0003676">
    <property type="term" value="F:nucleic acid binding"/>
    <property type="evidence" value="ECO:0007669"/>
    <property type="project" value="InterPro"/>
</dbReference>
<dbReference type="SUPFAM" id="SSF101690">
    <property type="entry name" value="PAZ domain"/>
    <property type="match status" value="1"/>
</dbReference>
<dbReference type="InterPro" id="IPR036085">
    <property type="entry name" value="PAZ_dom_sf"/>
</dbReference>
<dbReference type="Gene3D" id="3.40.50.2300">
    <property type="match status" value="1"/>
</dbReference>
<evidence type="ECO:0000313" key="3">
    <source>
        <dbReference type="Proteomes" id="UP000053660"/>
    </source>
</evidence>